<name>A0A653B0B0_ECTOL</name>
<accession>A0A653B0B0</accession>
<organism evidence="1">
    <name type="scientific">Ectopseudomonas oleovorans</name>
    <name type="common">Pseudomonas oleovorans</name>
    <dbReference type="NCBI Taxonomy" id="301"/>
    <lineage>
        <taxon>Bacteria</taxon>
        <taxon>Pseudomonadati</taxon>
        <taxon>Pseudomonadota</taxon>
        <taxon>Gammaproteobacteria</taxon>
        <taxon>Pseudomonadales</taxon>
        <taxon>Pseudomonadaceae</taxon>
        <taxon>Ectopseudomonas</taxon>
    </lineage>
</organism>
<proteinExistence type="predicted"/>
<reference evidence="1" key="1">
    <citation type="submission" date="2018-11" db="EMBL/GenBank/DDBJ databases">
        <authorList>
            <consortium name="Genoscope - CEA"/>
            <person name="William W."/>
        </authorList>
    </citation>
    <scope>NUCLEOTIDE SEQUENCE [LARGE SCALE GENOMIC DNA]</scope>
    <source>
        <strain evidence="1">T9AD</strain>
    </source>
</reference>
<evidence type="ECO:0000313" key="1">
    <source>
        <dbReference type="EMBL" id="VDN62089.1"/>
    </source>
</evidence>
<dbReference type="EMBL" id="LR130779">
    <property type="protein sequence ID" value="VDN62089.1"/>
    <property type="molecule type" value="Genomic_DNA"/>
</dbReference>
<sequence>MHRWQTLKYSSVSGLMVRSLFLRCLARLAVVSPNTWEKCSERLSLKVVLLSLSVICGLLRLCGATTLSREPERKSP</sequence>
<dbReference type="AlphaFoldDB" id="A0A653B0B0"/>
<protein>
    <submittedName>
        <fullName evidence="1">Uncharacterized protein</fullName>
    </submittedName>
</protein>
<gene>
    <name evidence="1" type="ORF">POT9AD_1098</name>
</gene>